<dbReference type="Gene3D" id="1.10.860.10">
    <property type="entry name" value="DNAb Helicase, Chain A"/>
    <property type="match status" value="1"/>
</dbReference>
<comment type="similarity">
    <text evidence="1 12">Belongs to the helicase family. DnaB subfamily.</text>
</comment>
<organism evidence="14 15">
    <name type="scientific">Pasteurella testudinis DSM 23072</name>
    <dbReference type="NCBI Taxonomy" id="1122938"/>
    <lineage>
        <taxon>Bacteria</taxon>
        <taxon>Pseudomonadati</taxon>
        <taxon>Pseudomonadota</taxon>
        <taxon>Gammaproteobacteria</taxon>
        <taxon>Pasteurellales</taxon>
        <taxon>Pasteurellaceae</taxon>
        <taxon>Pasteurella</taxon>
    </lineage>
</organism>
<comment type="function">
    <text evidence="12">The main replicative DNA helicase, it participates in initiation and elongation during chromosome replication. Travels ahead of the DNA replisome, separating dsDNA into templates for DNA synthesis. A processive ATP-dependent 5'-3' DNA helicase it has DNA-dependent ATPase activity.</text>
</comment>
<dbReference type="Proteomes" id="UP000192408">
    <property type="component" value="Unassembled WGS sequence"/>
</dbReference>
<dbReference type="InterPro" id="IPR007692">
    <property type="entry name" value="DNA_helicase_DnaB"/>
</dbReference>
<keyword evidence="5 12" id="KW-0378">Hydrolase</keyword>
<dbReference type="GO" id="GO:0005524">
    <property type="term" value="F:ATP binding"/>
    <property type="evidence" value="ECO:0007669"/>
    <property type="project" value="UniProtKB-UniRule"/>
</dbReference>
<evidence type="ECO:0000259" key="13">
    <source>
        <dbReference type="PROSITE" id="PS51199"/>
    </source>
</evidence>
<keyword evidence="4 12" id="KW-0547">Nucleotide-binding</keyword>
<dbReference type="GO" id="GO:0043139">
    <property type="term" value="F:5'-3' DNA helicase activity"/>
    <property type="evidence" value="ECO:0007669"/>
    <property type="project" value="UniProtKB-EC"/>
</dbReference>
<dbReference type="EC" id="5.6.2.3" evidence="11 12"/>
<keyword evidence="9" id="KW-0413">Isomerase</keyword>
<dbReference type="SUPFAM" id="SSF52540">
    <property type="entry name" value="P-loop containing nucleoside triphosphate hydrolases"/>
    <property type="match status" value="1"/>
</dbReference>
<dbReference type="GO" id="GO:0003677">
    <property type="term" value="F:DNA binding"/>
    <property type="evidence" value="ECO:0007669"/>
    <property type="project" value="UniProtKB-UniRule"/>
</dbReference>
<keyword evidence="6 12" id="KW-0347">Helicase</keyword>
<gene>
    <name evidence="14" type="ORF">SAMN05660772_02059</name>
</gene>
<evidence type="ECO:0000256" key="11">
    <source>
        <dbReference type="NCBIfam" id="TIGR00665"/>
    </source>
</evidence>
<dbReference type="GO" id="GO:0016887">
    <property type="term" value="F:ATP hydrolysis activity"/>
    <property type="evidence" value="ECO:0007669"/>
    <property type="project" value="RHEA"/>
</dbReference>
<evidence type="ECO:0000256" key="10">
    <source>
        <dbReference type="ARBA" id="ARBA00048954"/>
    </source>
</evidence>
<dbReference type="GO" id="GO:0005829">
    <property type="term" value="C:cytosol"/>
    <property type="evidence" value="ECO:0007669"/>
    <property type="project" value="TreeGrafter"/>
</dbReference>
<dbReference type="Pfam" id="PF03796">
    <property type="entry name" value="DnaB_C"/>
    <property type="match status" value="1"/>
</dbReference>
<dbReference type="SUPFAM" id="SSF48024">
    <property type="entry name" value="N-terminal domain of DnaB helicase"/>
    <property type="match status" value="1"/>
</dbReference>
<keyword evidence="15" id="KW-1185">Reference proteome</keyword>
<dbReference type="InterPro" id="IPR027417">
    <property type="entry name" value="P-loop_NTPase"/>
</dbReference>
<reference evidence="15" key="1">
    <citation type="submission" date="2017-04" db="EMBL/GenBank/DDBJ databases">
        <authorList>
            <person name="Varghese N."/>
            <person name="Submissions S."/>
        </authorList>
    </citation>
    <scope>NUCLEOTIDE SEQUENCE [LARGE SCALE GENOMIC DNA]</scope>
    <source>
        <strain evidence="15">DSM 23072</strain>
    </source>
</reference>
<evidence type="ECO:0000313" key="14">
    <source>
        <dbReference type="EMBL" id="SMB82328.1"/>
    </source>
</evidence>
<evidence type="ECO:0000256" key="9">
    <source>
        <dbReference type="ARBA" id="ARBA00023235"/>
    </source>
</evidence>
<feature type="domain" description="SF4 helicase" evidence="13">
    <location>
        <begin position="179"/>
        <end position="451"/>
    </location>
</feature>
<dbReference type="GO" id="GO:1990077">
    <property type="term" value="C:primosome complex"/>
    <property type="evidence" value="ECO:0007669"/>
    <property type="project" value="UniProtKB-UniRule"/>
</dbReference>
<dbReference type="InterPro" id="IPR007694">
    <property type="entry name" value="DNA_helicase_DnaB-like_C"/>
</dbReference>
<dbReference type="InterPro" id="IPR036185">
    <property type="entry name" value="DNA_heli_DnaB-like_N_sf"/>
</dbReference>
<dbReference type="InterPro" id="IPR016136">
    <property type="entry name" value="DNA_helicase_N/primase_C"/>
</dbReference>
<protein>
    <recommendedName>
        <fullName evidence="11 12">Replicative DNA helicase</fullName>
        <ecNumber evidence="11 12">5.6.2.3</ecNumber>
    </recommendedName>
</protein>
<keyword evidence="7 12" id="KW-0067">ATP-binding</keyword>
<keyword evidence="2 12" id="KW-0639">Primosome</keyword>
<evidence type="ECO:0000256" key="7">
    <source>
        <dbReference type="ARBA" id="ARBA00022840"/>
    </source>
</evidence>
<dbReference type="AlphaFoldDB" id="A0A1W1UMG3"/>
<evidence type="ECO:0000256" key="1">
    <source>
        <dbReference type="ARBA" id="ARBA00008428"/>
    </source>
</evidence>
<evidence type="ECO:0000256" key="5">
    <source>
        <dbReference type="ARBA" id="ARBA00022801"/>
    </source>
</evidence>
<dbReference type="InterPro" id="IPR007693">
    <property type="entry name" value="DNA_helicase_DnaB-like_N"/>
</dbReference>
<evidence type="ECO:0000256" key="2">
    <source>
        <dbReference type="ARBA" id="ARBA00022515"/>
    </source>
</evidence>
<evidence type="ECO:0000313" key="15">
    <source>
        <dbReference type="Proteomes" id="UP000192408"/>
    </source>
</evidence>
<evidence type="ECO:0000256" key="8">
    <source>
        <dbReference type="ARBA" id="ARBA00023125"/>
    </source>
</evidence>
<evidence type="ECO:0000256" key="3">
    <source>
        <dbReference type="ARBA" id="ARBA00022705"/>
    </source>
</evidence>
<evidence type="ECO:0000256" key="12">
    <source>
        <dbReference type="RuleBase" id="RU362085"/>
    </source>
</evidence>
<dbReference type="PANTHER" id="PTHR30153:SF2">
    <property type="entry name" value="REPLICATIVE DNA HELICASE"/>
    <property type="match status" value="1"/>
</dbReference>
<proteinExistence type="inferred from homology"/>
<accession>A0A1W1UMG3</accession>
<dbReference type="GO" id="GO:0006269">
    <property type="term" value="P:DNA replication, synthesis of primer"/>
    <property type="evidence" value="ECO:0007669"/>
    <property type="project" value="UniProtKB-UniRule"/>
</dbReference>
<name>A0A1W1UMG3_9PAST</name>
<dbReference type="Gene3D" id="3.40.50.300">
    <property type="entry name" value="P-loop containing nucleotide triphosphate hydrolases"/>
    <property type="match status" value="1"/>
</dbReference>
<comment type="catalytic activity">
    <reaction evidence="10 12">
        <text>ATP + H2O = ADP + phosphate + H(+)</text>
        <dbReference type="Rhea" id="RHEA:13065"/>
        <dbReference type="ChEBI" id="CHEBI:15377"/>
        <dbReference type="ChEBI" id="CHEBI:15378"/>
        <dbReference type="ChEBI" id="CHEBI:30616"/>
        <dbReference type="ChEBI" id="CHEBI:43474"/>
        <dbReference type="ChEBI" id="CHEBI:456216"/>
        <dbReference type="EC" id="5.6.2.3"/>
    </reaction>
</comment>
<dbReference type="NCBIfam" id="TIGR00665">
    <property type="entry name" value="DnaB"/>
    <property type="match status" value="1"/>
</dbReference>
<sequence length="454" mass="51281">MKSMVSAELYSLEVEQSLIGGLLIDTEHFDEVITLIQANDFYLSAHRNIFDAINTLLSSGKSLDIITLEQHLKTQQMLEQTGGFAYLAELAKNTASAANTLAYAEIIAQYSKQRQILGLGQLITHEIQAFKTAEDLDNLLSQIEKKLTDITLKQASQDVADLPQAFTKIVERMESSALHKDPVSGTPTGIQVLDETTTGGQPGDLILLAARPSMGKTAFSQNIAYHTLMKYPDKPIQYYSLEMPSDQLLQRFMAMRARVSLQDIRQADRLSDEQWSRISSSMEYILDHWKNRLLIDDEGALTPQKLRTKARKNARLYGQPAAIFIDYVQLMNSNSSRYENRNVEISAISQSLKKLAKEMQCPVYALSQLNRSLEQRPNKRPINSDLRESGSLEQDADVILFIYRDEIYNPESEHKGMAEIIIGKQRNGPLGKVLTRFAGEYSLFENIDRHHFDG</sequence>
<keyword evidence="3 12" id="KW-0235">DNA replication</keyword>
<keyword evidence="8 12" id="KW-0238">DNA-binding</keyword>
<evidence type="ECO:0000256" key="4">
    <source>
        <dbReference type="ARBA" id="ARBA00022741"/>
    </source>
</evidence>
<dbReference type="Pfam" id="PF00772">
    <property type="entry name" value="DnaB"/>
    <property type="match status" value="1"/>
</dbReference>
<dbReference type="STRING" id="1122938.SAMN05660772_02059"/>
<dbReference type="PANTHER" id="PTHR30153">
    <property type="entry name" value="REPLICATIVE DNA HELICASE DNAB"/>
    <property type="match status" value="1"/>
</dbReference>
<dbReference type="PROSITE" id="PS51199">
    <property type="entry name" value="SF4_HELICASE"/>
    <property type="match status" value="1"/>
</dbReference>
<dbReference type="EMBL" id="FWWV01000009">
    <property type="protein sequence ID" value="SMB82328.1"/>
    <property type="molecule type" value="Genomic_DNA"/>
</dbReference>
<evidence type="ECO:0000256" key="6">
    <source>
        <dbReference type="ARBA" id="ARBA00022806"/>
    </source>
</evidence>
<dbReference type="CDD" id="cd00984">
    <property type="entry name" value="DnaB_C"/>
    <property type="match status" value="1"/>
</dbReference>